<dbReference type="InterPro" id="IPR036388">
    <property type="entry name" value="WH-like_DNA-bd_sf"/>
</dbReference>
<dbReference type="InterPro" id="IPR000835">
    <property type="entry name" value="HTH_MarR-typ"/>
</dbReference>
<dbReference type="RefSeq" id="WP_132476974.1">
    <property type="nucleotide sequence ID" value="NZ_JBHRVM010000001.1"/>
</dbReference>
<dbReference type="OrthoDB" id="8537236at2"/>
<reference evidence="3 4" key="1">
    <citation type="submission" date="2019-03" db="EMBL/GenBank/DDBJ databases">
        <title>Genomic Encyclopedia of Type Strains, Phase IV (KMG-IV): sequencing the most valuable type-strain genomes for metagenomic binning, comparative biology and taxonomic classification.</title>
        <authorList>
            <person name="Goeker M."/>
        </authorList>
    </citation>
    <scope>NUCLEOTIDE SEQUENCE [LARGE SCALE GENOMIC DNA]</scope>
    <source>
        <strain evidence="3 4">DSM 100048</strain>
    </source>
</reference>
<evidence type="ECO:0000256" key="1">
    <source>
        <dbReference type="SAM" id="Coils"/>
    </source>
</evidence>
<feature type="coiled-coil region" evidence="1">
    <location>
        <begin position="75"/>
        <end position="105"/>
    </location>
</feature>
<proteinExistence type="predicted"/>
<dbReference type="EMBL" id="SMBX01000005">
    <property type="protein sequence ID" value="TCU98304.1"/>
    <property type="molecule type" value="Genomic_DNA"/>
</dbReference>
<dbReference type="Gene3D" id="1.10.10.10">
    <property type="entry name" value="Winged helix-like DNA-binding domain superfamily/Winged helix DNA-binding domain"/>
    <property type="match status" value="1"/>
</dbReference>
<dbReference type="GO" id="GO:0003700">
    <property type="term" value="F:DNA-binding transcription factor activity"/>
    <property type="evidence" value="ECO:0007669"/>
    <property type="project" value="InterPro"/>
</dbReference>
<protein>
    <submittedName>
        <fullName evidence="3">EPS-associated MarR family transcriptional regulator</fullName>
    </submittedName>
</protein>
<name>A0A4R3V7G7_9BURK</name>
<dbReference type="InterPro" id="IPR026433">
    <property type="entry name" value="MarR_EPS"/>
</dbReference>
<accession>A0A4R3V7G7</accession>
<keyword evidence="1" id="KW-0175">Coiled coil</keyword>
<dbReference type="AlphaFoldDB" id="A0A4R3V7G7"/>
<evidence type="ECO:0000313" key="3">
    <source>
        <dbReference type="EMBL" id="TCU98304.1"/>
    </source>
</evidence>
<dbReference type="NCBIfam" id="TIGR04176">
    <property type="entry name" value="MarR_EPS"/>
    <property type="match status" value="1"/>
</dbReference>
<dbReference type="Pfam" id="PF13412">
    <property type="entry name" value="HTH_24"/>
    <property type="match status" value="1"/>
</dbReference>
<organism evidence="3 4">
    <name type="scientific">Paracandidimonas soli</name>
    <dbReference type="NCBI Taxonomy" id="1917182"/>
    <lineage>
        <taxon>Bacteria</taxon>
        <taxon>Pseudomonadati</taxon>
        <taxon>Pseudomonadota</taxon>
        <taxon>Betaproteobacteria</taxon>
        <taxon>Burkholderiales</taxon>
        <taxon>Alcaligenaceae</taxon>
        <taxon>Paracandidimonas</taxon>
    </lineage>
</organism>
<gene>
    <name evidence="3" type="ORF">EV686_1051</name>
</gene>
<sequence>MSSLYEESHLKVLRLLESNPQLSQRELAEALGVSVGKVNYCLNALIDKGLVKIQNFRNNKNKRVYAYLLTPKGIAEKAEMTVQFLQRKMVEYELLREEIERLRLEIDDPNTIIENN</sequence>
<comment type="caution">
    <text evidence="3">The sequence shown here is derived from an EMBL/GenBank/DDBJ whole genome shotgun (WGS) entry which is preliminary data.</text>
</comment>
<feature type="domain" description="HTH marR-type" evidence="2">
    <location>
        <begin position="5"/>
        <end position="99"/>
    </location>
</feature>
<dbReference type="Proteomes" id="UP000294692">
    <property type="component" value="Unassembled WGS sequence"/>
</dbReference>
<dbReference type="SMART" id="SM00347">
    <property type="entry name" value="HTH_MARR"/>
    <property type="match status" value="1"/>
</dbReference>
<evidence type="ECO:0000259" key="2">
    <source>
        <dbReference type="SMART" id="SM00347"/>
    </source>
</evidence>
<dbReference type="InterPro" id="IPR036390">
    <property type="entry name" value="WH_DNA-bd_sf"/>
</dbReference>
<keyword evidence="4" id="KW-1185">Reference proteome</keyword>
<evidence type="ECO:0000313" key="4">
    <source>
        <dbReference type="Proteomes" id="UP000294692"/>
    </source>
</evidence>
<dbReference type="SUPFAM" id="SSF46785">
    <property type="entry name" value="Winged helix' DNA-binding domain"/>
    <property type="match status" value="1"/>
</dbReference>